<dbReference type="SUPFAM" id="SSF56672">
    <property type="entry name" value="DNA/RNA polymerases"/>
    <property type="match status" value="1"/>
</dbReference>
<keyword evidence="7" id="KW-0051">Antiviral defense</keyword>
<dbReference type="KEGG" id="lcae:K3721_19075"/>
<accession>A0A9Q9HJP5</accession>
<organism evidence="11 12">
    <name type="scientific">Leisingera caerulea</name>
    <name type="common">Phaeobacter caeruleus</name>
    <dbReference type="NCBI Taxonomy" id="506591"/>
    <lineage>
        <taxon>Bacteria</taxon>
        <taxon>Pseudomonadati</taxon>
        <taxon>Pseudomonadota</taxon>
        <taxon>Alphaproteobacteria</taxon>
        <taxon>Rhodobacterales</taxon>
        <taxon>Roseobacteraceae</taxon>
        <taxon>Leisingera</taxon>
    </lineage>
</organism>
<evidence type="ECO:0000256" key="8">
    <source>
        <dbReference type="ARBA" id="ARBA00034120"/>
    </source>
</evidence>
<comment type="similarity">
    <text evidence="8">Belongs to the bacterial reverse transcriptase family.</text>
</comment>
<dbReference type="PROSITE" id="PS50878">
    <property type="entry name" value="RT_POL"/>
    <property type="match status" value="1"/>
</dbReference>
<evidence type="ECO:0000256" key="6">
    <source>
        <dbReference type="ARBA" id="ARBA00022918"/>
    </source>
</evidence>
<dbReference type="Proteomes" id="UP001058713">
    <property type="component" value="Plasmid unnamed1"/>
</dbReference>
<dbReference type="GO" id="GO:0003964">
    <property type="term" value="F:RNA-directed DNA polymerase activity"/>
    <property type="evidence" value="ECO:0007669"/>
    <property type="project" value="UniProtKB-KW"/>
</dbReference>
<reference evidence="11" key="1">
    <citation type="submission" date="2021-08" db="EMBL/GenBank/DDBJ databases">
        <authorList>
            <person name="Nwanade C."/>
            <person name="Wang M."/>
            <person name="Masoudi A."/>
            <person name="Yu Z."/>
            <person name="Liu J."/>
        </authorList>
    </citation>
    <scope>NUCLEOTIDE SEQUENCE</scope>
    <source>
        <strain evidence="11">S122</strain>
        <plasmid evidence="11">unnamed1</plasmid>
    </source>
</reference>
<dbReference type="GO" id="GO:0051607">
    <property type="term" value="P:defense response to virus"/>
    <property type="evidence" value="ECO:0007669"/>
    <property type="project" value="UniProtKB-KW"/>
</dbReference>
<evidence type="ECO:0000256" key="1">
    <source>
        <dbReference type="ARBA" id="ARBA00012493"/>
    </source>
</evidence>
<dbReference type="AlphaFoldDB" id="A0A9Q9HJP5"/>
<evidence type="ECO:0000256" key="4">
    <source>
        <dbReference type="ARBA" id="ARBA00022723"/>
    </source>
</evidence>
<evidence type="ECO:0000256" key="9">
    <source>
        <dbReference type="ARBA" id="ARBA00048173"/>
    </source>
</evidence>
<keyword evidence="2" id="KW-0808">Transferase</keyword>
<dbReference type="CDD" id="cd03487">
    <property type="entry name" value="RT_Bac_retron_II"/>
    <property type="match status" value="1"/>
</dbReference>
<gene>
    <name evidence="11" type="ORF">K3721_19075</name>
</gene>
<dbReference type="EMBL" id="CP081071">
    <property type="protein sequence ID" value="UWQ55938.1"/>
    <property type="molecule type" value="Genomic_DNA"/>
</dbReference>
<comment type="catalytic activity">
    <reaction evidence="9">
        <text>DNA(n) + a 2'-deoxyribonucleoside 5'-triphosphate = DNA(n+1) + diphosphate</text>
        <dbReference type="Rhea" id="RHEA:22508"/>
        <dbReference type="Rhea" id="RHEA-COMP:17339"/>
        <dbReference type="Rhea" id="RHEA-COMP:17340"/>
        <dbReference type="ChEBI" id="CHEBI:33019"/>
        <dbReference type="ChEBI" id="CHEBI:61560"/>
        <dbReference type="ChEBI" id="CHEBI:173112"/>
        <dbReference type="EC" id="2.7.7.49"/>
    </reaction>
</comment>
<sequence>MRFPHPDFSELCLFAQSPDILIKALGELVDKDERQVILEYCENGLPPVTSVASLAAMTGFNPGFIWSIVTRPHKHYRTFEIPKGNGSPPRIINAPKVGLKAIQSWLSLHLVAKFDHHPDSFGFIPGKSHAHAARRHVGAEWVISADIENFFPSIQKDRVFHALLSLGYKDGEGTDLMASLLCFNGALSQGSPASPVLSNVVLKTLDERLSALSVDAGAVFTRYADDIVFSGKGELPNSLLDKAINEITNDGWTVAGDKIYSSALPARLKVHGLLVHGDSVRLTKGYRNRIRAYRHLLNQGKISQEDMKSVLGHISYADFVEGL</sequence>
<keyword evidence="6 11" id="KW-0695">RNA-directed DNA polymerase</keyword>
<protein>
    <recommendedName>
        <fullName evidence="1">RNA-directed DNA polymerase</fullName>
        <ecNumber evidence="1">2.7.7.49</ecNumber>
    </recommendedName>
</protein>
<evidence type="ECO:0000313" key="11">
    <source>
        <dbReference type="EMBL" id="UWQ55938.1"/>
    </source>
</evidence>
<dbReference type="InterPro" id="IPR051083">
    <property type="entry name" value="GrpII_Intron_Splice-Mob/Def"/>
</dbReference>
<evidence type="ECO:0000256" key="7">
    <source>
        <dbReference type="ARBA" id="ARBA00023118"/>
    </source>
</evidence>
<keyword evidence="4" id="KW-0479">Metal-binding</keyword>
<dbReference type="PRINTS" id="PR00866">
    <property type="entry name" value="RNADNAPOLMS"/>
</dbReference>
<dbReference type="InterPro" id="IPR000477">
    <property type="entry name" value="RT_dom"/>
</dbReference>
<evidence type="ECO:0000256" key="5">
    <source>
        <dbReference type="ARBA" id="ARBA00022842"/>
    </source>
</evidence>
<dbReference type="GO" id="GO:0003723">
    <property type="term" value="F:RNA binding"/>
    <property type="evidence" value="ECO:0007669"/>
    <property type="project" value="InterPro"/>
</dbReference>
<dbReference type="InterPro" id="IPR043502">
    <property type="entry name" value="DNA/RNA_pol_sf"/>
</dbReference>
<evidence type="ECO:0000259" key="10">
    <source>
        <dbReference type="PROSITE" id="PS50878"/>
    </source>
</evidence>
<keyword evidence="11" id="KW-0614">Plasmid</keyword>
<evidence type="ECO:0000256" key="3">
    <source>
        <dbReference type="ARBA" id="ARBA00022695"/>
    </source>
</evidence>
<dbReference type="PANTHER" id="PTHR34047">
    <property type="entry name" value="NUCLEAR INTRON MATURASE 1, MITOCHONDRIAL-RELATED"/>
    <property type="match status" value="1"/>
</dbReference>
<dbReference type="RefSeq" id="WP_259972723.1">
    <property type="nucleotide sequence ID" value="NZ_CP081071.1"/>
</dbReference>
<evidence type="ECO:0000256" key="2">
    <source>
        <dbReference type="ARBA" id="ARBA00022679"/>
    </source>
</evidence>
<name>A0A9Q9HJP5_LEICA</name>
<dbReference type="EC" id="2.7.7.49" evidence="1"/>
<dbReference type="PANTHER" id="PTHR34047:SF8">
    <property type="entry name" value="PROTEIN YKFC"/>
    <property type="match status" value="1"/>
</dbReference>
<evidence type="ECO:0000313" key="12">
    <source>
        <dbReference type="Proteomes" id="UP001058713"/>
    </source>
</evidence>
<dbReference type="Pfam" id="PF00078">
    <property type="entry name" value="RVT_1"/>
    <property type="match status" value="1"/>
</dbReference>
<proteinExistence type="inferred from homology"/>
<keyword evidence="3" id="KW-0548">Nucleotidyltransferase</keyword>
<keyword evidence="5" id="KW-0460">Magnesium</keyword>
<dbReference type="GO" id="GO:0046872">
    <property type="term" value="F:metal ion binding"/>
    <property type="evidence" value="ECO:0007669"/>
    <property type="project" value="UniProtKB-KW"/>
</dbReference>
<geneLocation type="plasmid" evidence="11 12">
    <name>unnamed1</name>
</geneLocation>
<dbReference type="InterPro" id="IPR000123">
    <property type="entry name" value="Reverse_transcriptase_msDNA"/>
</dbReference>
<feature type="domain" description="Reverse transcriptase" evidence="10">
    <location>
        <begin position="62"/>
        <end position="275"/>
    </location>
</feature>